<evidence type="ECO:0000256" key="1">
    <source>
        <dbReference type="ARBA" id="ARBA00022598"/>
    </source>
</evidence>
<evidence type="ECO:0000313" key="8">
    <source>
        <dbReference type="Proteomes" id="UP000784294"/>
    </source>
</evidence>
<evidence type="ECO:0000259" key="6">
    <source>
        <dbReference type="Pfam" id="PF00501"/>
    </source>
</evidence>
<dbReference type="GO" id="GO:0004467">
    <property type="term" value="F:long-chain fatty acid-CoA ligase activity"/>
    <property type="evidence" value="ECO:0007669"/>
    <property type="project" value="UniProtKB-EC"/>
</dbReference>
<dbReference type="InterPro" id="IPR000873">
    <property type="entry name" value="AMP-dep_synth/lig_dom"/>
</dbReference>
<evidence type="ECO:0000313" key="7">
    <source>
        <dbReference type="EMBL" id="VEL15918.1"/>
    </source>
</evidence>
<keyword evidence="4" id="KW-0067">ATP-binding</keyword>
<evidence type="ECO:0000256" key="4">
    <source>
        <dbReference type="ARBA" id="ARBA00022840"/>
    </source>
</evidence>
<dbReference type="AlphaFoldDB" id="A0A448WN25"/>
<dbReference type="GO" id="GO:0016020">
    <property type="term" value="C:membrane"/>
    <property type="evidence" value="ECO:0007669"/>
    <property type="project" value="TreeGrafter"/>
</dbReference>
<dbReference type="GO" id="GO:0005524">
    <property type="term" value="F:ATP binding"/>
    <property type="evidence" value="ECO:0007669"/>
    <property type="project" value="UniProtKB-KW"/>
</dbReference>
<dbReference type="SUPFAM" id="SSF56801">
    <property type="entry name" value="Acetyl-CoA synthetase-like"/>
    <property type="match status" value="1"/>
</dbReference>
<accession>A0A448WN25</accession>
<comment type="caution">
    <text evidence="7">The sequence shown here is derived from an EMBL/GenBank/DDBJ whole genome shotgun (WGS) entry which is preliminary data.</text>
</comment>
<keyword evidence="2" id="KW-0547">Nucleotide-binding</keyword>
<dbReference type="GO" id="GO:0005783">
    <property type="term" value="C:endoplasmic reticulum"/>
    <property type="evidence" value="ECO:0007669"/>
    <property type="project" value="TreeGrafter"/>
</dbReference>
<dbReference type="EC" id="6.2.1.3" evidence="5"/>
<dbReference type="Gene3D" id="2.30.38.10">
    <property type="entry name" value="Luciferase, Domain 3"/>
    <property type="match status" value="1"/>
</dbReference>
<feature type="domain" description="AMP-dependent synthetase/ligase" evidence="6">
    <location>
        <begin position="43"/>
        <end position="112"/>
    </location>
</feature>
<organism evidence="7 8">
    <name type="scientific">Protopolystoma xenopodis</name>
    <dbReference type="NCBI Taxonomy" id="117903"/>
    <lineage>
        <taxon>Eukaryota</taxon>
        <taxon>Metazoa</taxon>
        <taxon>Spiralia</taxon>
        <taxon>Lophotrochozoa</taxon>
        <taxon>Platyhelminthes</taxon>
        <taxon>Monogenea</taxon>
        <taxon>Polyopisthocotylea</taxon>
        <taxon>Polystomatidea</taxon>
        <taxon>Polystomatidae</taxon>
        <taxon>Protopolystoma</taxon>
    </lineage>
</organism>
<dbReference type="EMBL" id="CAAALY010026421">
    <property type="protein sequence ID" value="VEL15918.1"/>
    <property type="molecule type" value="Genomic_DNA"/>
</dbReference>
<keyword evidence="3" id="KW-0276">Fatty acid metabolism</keyword>
<dbReference type="Pfam" id="PF00501">
    <property type="entry name" value="AMP-binding"/>
    <property type="match status" value="1"/>
</dbReference>
<dbReference type="PANTHER" id="PTHR43272">
    <property type="entry name" value="LONG-CHAIN-FATTY-ACID--COA LIGASE"/>
    <property type="match status" value="1"/>
</dbReference>
<evidence type="ECO:0000256" key="2">
    <source>
        <dbReference type="ARBA" id="ARBA00022741"/>
    </source>
</evidence>
<name>A0A448WN25_9PLAT</name>
<proteinExistence type="predicted"/>
<protein>
    <recommendedName>
        <fullName evidence="5">long-chain-fatty-acid--CoA ligase</fullName>
        <ecNumber evidence="5">6.2.1.3</ecNumber>
    </recommendedName>
</protein>
<dbReference type="Gene3D" id="3.40.50.980">
    <property type="match status" value="1"/>
</dbReference>
<dbReference type="OrthoDB" id="6279089at2759"/>
<reference evidence="7" key="1">
    <citation type="submission" date="2018-11" db="EMBL/GenBank/DDBJ databases">
        <authorList>
            <consortium name="Pathogen Informatics"/>
        </authorList>
    </citation>
    <scope>NUCLEOTIDE SEQUENCE</scope>
</reference>
<sequence>MKCSTSISDLASIGSLTGEQRLLSVEVDGLRIVALSIHHRPRTTVIECFGSTEVCGCVAHNMLSDSSCEVVGPPVVCCKIKLVDVPDMDIIYKRDNKGEICVKGPICTLGYFKEPEKTAELIDEDGWLHMGDIAIWTPTDTKFAYDELIYSSKLPSAWQKVVPAAGLDHSFGLISSIRNVDVWFKKTKLPSKPHAHFVAQK</sequence>
<keyword evidence="1" id="KW-0436">Ligase</keyword>
<dbReference type="Proteomes" id="UP000784294">
    <property type="component" value="Unassembled WGS sequence"/>
</dbReference>
<gene>
    <name evidence="7" type="ORF">PXEA_LOCUS9358</name>
</gene>
<keyword evidence="3" id="KW-0443">Lipid metabolism</keyword>
<dbReference type="PANTHER" id="PTHR43272:SF33">
    <property type="entry name" value="AMP-BINDING DOMAIN-CONTAINING PROTEIN-RELATED"/>
    <property type="match status" value="1"/>
</dbReference>
<evidence type="ECO:0000256" key="5">
    <source>
        <dbReference type="ARBA" id="ARBA00026121"/>
    </source>
</evidence>
<keyword evidence="8" id="KW-1185">Reference proteome</keyword>
<evidence type="ECO:0000256" key="3">
    <source>
        <dbReference type="ARBA" id="ARBA00022832"/>
    </source>
</evidence>